<sequence length="201" mass="22581">MLWPVMLLNGCCPPDTIWALGERVETRLSWLEDPDLPADLVLHQVTVRAGTWLNANGQPWAQMIEAGDLRALRQGDHRSGDLVLDGCLIVDAYPALTGYLPLTAGVVRRVRLIQDLHEQGTDDWVRRPGGVRLIDVPDAGPDRFRDDPDLSEPTPPDWEPDPDTMRIFSPEQYYALARDRLPAEQWQARGFLIDLDVADPA</sequence>
<protein>
    <submittedName>
        <fullName evidence="2">Uncharacterized protein</fullName>
    </submittedName>
</protein>
<keyword evidence="3" id="KW-1185">Reference proteome</keyword>
<dbReference type="EMBL" id="MEIA01000076">
    <property type="protein sequence ID" value="OJF14950.1"/>
    <property type="molecule type" value="Genomic_DNA"/>
</dbReference>
<accession>A0A1K0GRC1</accession>
<reference evidence="2 3" key="1">
    <citation type="submission" date="2016-09" db="EMBL/GenBank/DDBJ databases">
        <title>Couchioplanes caeruleus draft genome sequence.</title>
        <authorList>
            <person name="Sheehan J."/>
            <person name="Caffrey P."/>
        </authorList>
    </citation>
    <scope>NUCLEOTIDE SEQUENCE [LARGE SCALE GENOMIC DNA]</scope>
    <source>
        <strain evidence="2 3">DSM 43634</strain>
    </source>
</reference>
<comment type="caution">
    <text evidence="2">The sequence shown here is derived from an EMBL/GenBank/DDBJ whole genome shotgun (WGS) entry which is preliminary data.</text>
</comment>
<proteinExistence type="predicted"/>
<name>A0A1K0GRC1_9ACTN</name>
<evidence type="ECO:0000313" key="3">
    <source>
        <dbReference type="Proteomes" id="UP000182486"/>
    </source>
</evidence>
<evidence type="ECO:0000256" key="1">
    <source>
        <dbReference type="SAM" id="MobiDB-lite"/>
    </source>
</evidence>
<dbReference type="Proteomes" id="UP000182486">
    <property type="component" value="Unassembled WGS sequence"/>
</dbReference>
<gene>
    <name evidence="2" type="ORF">BG844_07070</name>
</gene>
<feature type="region of interest" description="Disordered" evidence="1">
    <location>
        <begin position="136"/>
        <end position="164"/>
    </location>
</feature>
<evidence type="ECO:0000313" key="2">
    <source>
        <dbReference type="EMBL" id="OJF14950.1"/>
    </source>
</evidence>
<dbReference type="RefSeq" id="WP_071803938.1">
    <property type="nucleotide sequence ID" value="NZ_MEIA01000076.1"/>
</dbReference>
<dbReference type="AlphaFoldDB" id="A0A1K0GRC1"/>
<organism evidence="2 3">
    <name type="scientific">Couchioplanes caeruleus subsp. caeruleus</name>
    <dbReference type="NCBI Taxonomy" id="56427"/>
    <lineage>
        <taxon>Bacteria</taxon>
        <taxon>Bacillati</taxon>
        <taxon>Actinomycetota</taxon>
        <taxon>Actinomycetes</taxon>
        <taxon>Micromonosporales</taxon>
        <taxon>Micromonosporaceae</taxon>
        <taxon>Couchioplanes</taxon>
    </lineage>
</organism>